<reference evidence="5" key="1">
    <citation type="submission" date="2011-07" db="EMBL/GenBank/DDBJ databases">
        <title>Sequencing of protein S100-A1 in Epinephelus bruneus.</title>
        <authorList>
            <person name="Harikrishnan R."/>
            <person name="Kim J.-S."/>
            <person name="Heo M.-S."/>
        </authorList>
    </citation>
    <scope>NUCLEOTIDE SEQUENCE</scope>
</reference>
<dbReference type="GO" id="GO:0005509">
    <property type="term" value="F:calcium ion binding"/>
    <property type="evidence" value="ECO:0007669"/>
    <property type="project" value="InterPro"/>
</dbReference>
<dbReference type="PROSITE" id="PS50222">
    <property type="entry name" value="EF_HAND_2"/>
    <property type="match status" value="1"/>
</dbReference>
<dbReference type="InterPro" id="IPR002048">
    <property type="entry name" value="EF_hand_dom"/>
</dbReference>
<dbReference type="AlphaFoldDB" id="G1FKP1"/>
<dbReference type="SUPFAM" id="SSF47473">
    <property type="entry name" value="EF-hand"/>
    <property type="match status" value="1"/>
</dbReference>
<dbReference type="InterPro" id="IPR011992">
    <property type="entry name" value="EF-hand-dom_pair"/>
</dbReference>
<dbReference type="PROSITE" id="PS00018">
    <property type="entry name" value="EF_HAND_1"/>
    <property type="match status" value="1"/>
</dbReference>
<dbReference type="Gene3D" id="1.10.238.10">
    <property type="entry name" value="EF-hand"/>
    <property type="match status" value="1"/>
</dbReference>
<evidence type="ECO:0000259" key="4">
    <source>
        <dbReference type="PROSITE" id="PS50222"/>
    </source>
</evidence>
<sequence>MIMLVDVFQSHALLDSDKFHLNRWEMRDLFQRELRQLLESSKNVQKSCQIIDDLDKNRDGKVDFEEFVSVATKLIMCCHSYFEEENLMCGYR</sequence>
<name>G1FKP1_EPIBR</name>
<keyword evidence="3" id="KW-0106">Calcium</keyword>
<accession>G1FKP1</accession>
<dbReference type="GO" id="GO:0048306">
    <property type="term" value="F:calcium-dependent protein binding"/>
    <property type="evidence" value="ECO:0007669"/>
    <property type="project" value="TreeGrafter"/>
</dbReference>
<dbReference type="PANTHER" id="PTHR11639:SF134">
    <property type="entry name" value="PROTEIN S100-A1-RELATED"/>
    <property type="match status" value="1"/>
</dbReference>
<dbReference type="InterPro" id="IPR034325">
    <property type="entry name" value="S-100_dom"/>
</dbReference>
<dbReference type="Pfam" id="PF01023">
    <property type="entry name" value="S_100"/>
    <property type="match status" value="1"/>
</dbReference>
<evidence type="ECO:0000256" key="3">
    <source>
        <dbReference type="ARBA" id="ARBA00022837"/>
    </source>
</evidence>
<dbReference type="GO" id="GO:0046914">
    <property type="term" value="F:transition metal ion binding"/>
    <property type="evidence" value="ECO:0007669"/>
    <property type="project" value="InterPro"/>
</dbReference>
<protein>
    <recommendedName>
        <fullName evidence="4">EF-hand domain-containing protein</fullName>
    </recommendedName>
</protein>
<organism evidence="5">
    <name type="scientific">Epinephelus bruneus</name>
    <name type="common">Longtooth grouper</name>
    <dbReference type="NCBI Taxonomy" id="323802"/>
    <lineage>
        <taxon>Eukaryota</taxon>
        <taxon>Metazoa</taxon>
        <taxon>Chordata</taxon>
        <taxon>Craniata</taxon>
        <taxon>Vertebrata</taxon>
        <taxon>Euteleostomi</taxon>
        <taxon>Actinopterygii</taxon>
        <taxon>Neopterygii</taxon>
        <taxon>Teleostei</taxon>
        <taxon>Neoteleostei</taxon>
        <taxon>Acanthomorphata</taxon>
        <taxon>Eupercaria</taxon>
        <taxon>Perciformes</taxon>
        <taxon>Serranoidei</taxon>
        <taxon>Serranidae</taxon>
        <taxon>Epinephelinae</taxon>
        <taxon>Epinephelini</taxon>
        <taxon>Epinephelus</taxon>
    </lineage>
</organism>
<comment type="similarity">
    <text evidence="1">Belongs to the S-100 family.</text>
</comment>
<dbReference type="SMART" id="SM00054">
    <property type="entry name" value="EFh"/>
    <property type="match status" value="1"/>
</dbReference>
<feature type="non-terminal residue" evidence="5">
    <location>
        <position position="92"/>
    </location>
</feature>
<evidence type="ECO:0000256" key="2">
    <source>
        <dbReference type="ARBA" id="ARBA00022723"/>
    </source>
</evidence>
<keyword evidence="2" id="KW-0479">Metal-binding</keyword>
<evidence type="ECO:0000256" key="1">
    <source>
        <dbReference type="ARBA" id="ARBA00007323"/>
    </source>
</evidence>
<evidence type="ECO:0000313" key="5">
    <source>
        <dbReference type="EMBL" id="AEM37744.1"/>
    </source>
</evidence>
<dbReference type="Pfam" id="PF00036">
    <property type="entry name" value="EF-hand_1"/>
    <property type="match status" value="1"/>
</dbReference>
<dbReference type="PANTHER" id="PTHR11639">
    <property type="entry name" value="S100 CALCIUM-BINDING PROTEIN"/>
    <property type="match status" value="1"/>
</dbReference>
<proteinExistence type="evidence at transcript level"/>
<dbReference type="EMBL" id="JN216999">
    <property type="protein sequence ID" value="AEM37744.1"/>
    <property type="molecule type" value="mRNA"/>
</dbReference>
<dbReference type="InterPro" id="IPR013787">
    <property type="entry name" value="S100_Ca-bd_sub"/>
</dbReference>
<dbReference type="InterPro" id="IPR018247">
    <property type="entry name" value="EF_Hand_1_Ca_BS"/>
</dbReference>
<feature type="domain" description="EF-hand" evidence="4">
    <location>
        <begin position="42"/>
        <end position="77"/>
    </location>
</feature>
<dbReference type="CDD" id="cd00213">
    <property type="entry name" value="S-100"/>
    <property type="match status" value="1"/>
</dbReference>